<reference evidence="2 3" key="1">
    <citation type="submission" date="2024-07" db="EMBL/GenBank/DDBJ databases">
        <title>Luteimonas salilacus sp. nov., isolated from the shore soil of Salt Lake in Tibet of China.</title>
        <authorList>
            <person name="Zhang X."/>
            <person name="Li A."/>
        </authorList>
    </citation>
    <scope>NUCLEOTIDE SEQUENCE [LARGE SCALE GENOMIC DNA]</scope>
    <source>
        <strain evidence="2 3">B3-2-R+30</strain>
    </source>
</reference>
<dbReference type="EMBL" id="JBFWIC010000002">
    <property type="protein sequence ID" value="MEZ0473517.1"/>
    <property type="molecule type" value="Genomic_DNA"/>
</dbReference>
<dbReference type="Proteomes" id="UP001566331">
    <property type="component" value="Unassembled WGS sequence"/>
</dbReference>
<keyword evidence="1" id="KW-0732">Signal</keyword>
<proteinExistence type="predicted"/>
<feature type="chain" id="PRO_5045296429" description="Glycosyl-hydrolase 97 N-terminal domain-containing protein" evidence="1">
    <location>
        <begin position="23"/>
        <end position="108"/>
    </location>
</feature>
<evidence type="ECO:0000256" key="1">
    <source>
        <dbReference type="SAM" id="SignalP"/>
    </source>
</evidence>
<evidence type="ECO:0008006" key="4">
    <source>
        <dbReference type="Google" id="ProtNLM"/>
    </source>
</evidence>
<organism evidence="2 3">
    <name type="scientific">Luteimonas salinilitoris</name>
    <dbReference type="NCBI Taxonomy" id="3237697"/>
    <lineage>
        <taxon>Bacteria</taxon>
        <taxon>Pseudomonadati</taxon>
        <taxon>Pseudomonadota</taxon>
        <taxon>Gammaproteobacteria</taxon>
        <taxon>Lysobacterales</taxon>
        <taxon>Lysobacteraceae</taxon>
        <taxon>Luteimonas</taxon>
    </lineage>
</organism>
<gene>
    <name evidence="2" type="ORF">AB6713_02665</name>
</gene>
<feature type="signal peptide" evidence="1">
    <location>
        <begin position="1"/>
        <end position="22"/>
    </location>
</feature>
<evidence type="ECO:0000313" key="2">
    <source>
        <dbReference type="EMBL" id="MEZ0473517.1"/>
    </source>
</evidence>
<dbReference type="RefSeq" id="WP_370562271.1">
    <property type="nucleotide sequence ID" value="NZ_JBFWIB010000001.1"/>
</dbReference>
<dbReference type="Gene3D" id="2.70.98.10">
    <property type="match status" value="1"/>
</dbReference>
<protein>
    <recommendedName>
        <fullName evidence="4">Glycosyl-hydrolase 97 N-terminal domain-containing protein</fullName>
    </recommendedName>
</protein>
<sequence length="108" mass="11249">MRASRIVAAALAICLFPRGGSAAEPPLELRSPGGEVAIALSLAPDGAAQYAVSFRGREVIAPSLLGLDRKTRTVRVPIDFLQLHGRSLPGRPATRCAAHRDVPVDAGG</sequence>
<accession>A0ABV4HLB3</accession>
<keyword evidence="3" id="KW-1185">Reference proteome</keyword>
<dbReference type="InterPro" id="IPR014718">
    <property type="entry name" value="GH-type_carb-bd"/>
</dbReference>
<comment type="caution">
    <text evidence="2">The sequence shown here is derived from an EMBL/GenBank/DDBJ whole genome shotgun (WGS) entry which is preliminary data.</text>
</comment>
<evidence type="ECO:0000313" key="3">
    <source>
        <dbReference type="Proteomes" id="UP001566331"/>
    </source>
</evidence>
<name>A0ABV4HLB3_9GAMM</name>